<evidence type="ECO:0000313" key="3">
    <source>
        <dbReference type="Proteomes" id="UP001153269"/>
    </source>
</evidence>
<dbReference type="AlphaFoldDB" id="A0A9N7V327"/>
<sequence length="81" mass="8625">MSNCVRVGDDPAATRRDTFPTPSSASTVKEVTHSPQPAGRQRRCFAPSPPGRDNHRAAIVKPKRSAGVMRVSEAPVAVQSS</sequence>
<dbReference type="Proteomes" id="UP001153269">
    <property type="component" value="Unassembled WGS sequence"/>
</dbReference>
<evidence type="ECO:0000256" key="1">
    <source>
        <dbReference type="SAM" id="MobiDB-lite"/>
    </source>
</evidence>
<protein>
    <submittedName>
        <fullName evidence="2">Uncharacterized protein</fullName>
    </submittedName>
</protein>
<organism evidence="2 3">
    <name type="scientific">Pleuronectes platessa</name>
    <name type="common">European plaice</name>
    <dbReference type="NCBI Taxonomy" id="8262"/>
    <lineage>
        <taxon>Eukaryota</taxon>
        <taxon>Metazoa</taxon>
        <taxon>Chordata</taxon>
        <taxon>Craniata</taxon>
        <taxon>Vertebrata</taxon>
        <taxon>Euteleostomi</taxon>
        <taxon>Actinopterygii</taxon>
        <taxon>Neopterygii</taxon>
        <taxon>Teleostei</taxon>
        <taxon>Neoteleostei</taxon>
        <taxon>Acanthomorphata</taxon>
        <taxon>Carangaria</taxon>
        <taxon>Pleuronectiformes</taxon>
        <taxon>Pleuronectoidei</taxon>
        <taxon>Pleuronectidae</taxon>
        <taxon>Pleuronectes</taxon>
    </lineage>
</organism>
<reference evidence="2" key="1">
    <citation type="submission" date="2020-03" db="EMBL/GenBank/DDBJ databases">
        <authorList>
            <person name="Weist P."/>
        </authorList>
    </citation>
    <scope>NUCLEOTIDE SEQUENCE</scope>
</reference>
<comment type="caution">
    <text evidence="2">The sequence shown here is derived from an EMBL/GenBank/DDBJ whole genome shotgun (WGS) entry which is preliminary data.</text>
</comment>
<accession>A0A9N7V327</accession>
<feature type="compositionally biased region" description="Basic and acidic residues" evidence="1">
    <location>
        <begin position="7"/>
        <end position="18"/>
    </location>
</feature>
<proteinExistence type="predicted"/>
<name>A0A9N7V327_PLEPL</name>
<feature type="region of interest" description="Disordered" evidence="1">
    <location>
        <begin position="1"/>
        <end position="81"/>
    </location>
</feature>
<evidence type="ECO:0000313" key="2">
    <source>
        <dbReference type="EMBL" id="CAB1441936.1"/>
    </source>
</evidence>
<keyword evidence="3" id="KW-1185">Reference proteome</keyword>
<gene>
    <name evidence="2" type="ORF">PLEPLA_LOCUS29653</name>
</gene>
<dbReference type="EMBL" id="CADEAL010002746">
    <property type="protein sequence ID" value="CAB1441936.1"/>
    <property type="molecule type" value="Genomic_DNA"/>
</dbReference>
<feature type="compositionally biased region" description="Polar residues" evidence="1">
    <location>
        <begin position="20"/>
        <end position="35"/>
    </location>
</feature>